<evidence type="ECO:0000256" key="1">
    <source>
        <dbReference type="SAM" id="Coils"/>
    </source>
</evidence>
<proteinExistence type="predicted"/>
<feature type="region of interest" description="Disordered" evidence="2">
    <location>
        <begin position="123"/>
        <end position="177"/>
    </location>
</feature>
<dbReference type="EMBL" id="JAVRRD010000007">
    <property type="protein sequence ID" value="KAK5056700.1"/>
    <property type="molecule type" value="Genomic_DNA"/>
</dbReference>
<dbReference type="AlphaFoldDB" id="A0AAV9NFS3"/>
<sequence>MAKSLQRTPHLKPVTVNLFCTHCDSQLGVFENEWTRLTSSYMRPARVGQHRATEIGQKTQVVPNGAVQQAAEGCTMAEVFCKKCSTPVAQYCKAAPKPEQAQLVRQYFYKLSRTYLRRSDNDLRTDPVFSSLGEPPHGSGSFSVPPRPKSLSGLRSSQAPLRNSFTPSRTLLSSQTPLRSRESSIFANLSFTEPEQPLDIKVAALSERLRHQEEKIAASDQRNKTRDAQIQALAEELASFRGDLDDLQITAGDLQAQLLTKLAEGPDQTSFDSNLKQMCTFTNNVFSFSSELENLRTENAALKAKLGVIKSPPRAIIAETESLNALGKRKRNNDFARPGHSQSNDIHTSRPPACNQDLASSRPILTPQSSIISTHSSQVSEQEYTGAALDDTAMDTEFNNQMTYDDDEGNMIDYESQDISDVLLSNPKPTTQDPGEPPLPAEGNPAAEDGSIIGQGLQRSEGTGLSHAGYIEFSDDEFADPPSGAPVTSSRISLGANDTTADTQPPEPAGTNANMESALGDEEDSAALNPETESVFKRPRRTMRSNSRRLTDYELEHNVRSLAPEPATRRRTLPRKLDLGGMENVRIATPVSLADVMNGVKKPRPDRIMQSTEKILNNELMELGLGHWIGLRDKSSNPEYKAAVDEARVRQREKKRLEILARVGITLAPDSQQPLHSSVFVDPELTQLPSPSLDAKDHSQASPTEDSILGEWDRNDATVSGETVAQIQQVPTTEATIPPETLTTIQTPPVARTSRARKSDTIETPAEDDDMGMKTRRKQRRQEEIRRRDQLAQEALAMD</sequence>
<feature type="region of interest" description="Disordered" evidence="2">
    <location>
        <begin position="423"/>
        <end position="450"/>
    </location>
</feature>
<accession>A0AAV9NFS3</accession>
<feature type="coiled-coil region" evidence="1">
    <location>
        <begin position="202"/>
        <end position="250"/>
    </location>
</feature>
<feature type="compositionally biased region" description="Basic and acidic residues" evidence="2">
    <location>
        <begin position="781"/>
        <end position="791"/>
    </location>
</feature>
<feature type="compositionally biased region" description="Polar residues" evidence="2">
    <location>
        <begin position="731"/>
        <end position="747"/>
    </location>
</feature>
<dbReference type="Proteomes" id="UP001358417">
    <property type="component" value="Unassembled WGS sequence"/>
</dbReference>
<protein>
    <recommendedName>
        <fullName evidence="5">Yippee domain-containing protein</fullName>
    </recommendedName>
</protein>
<feature type="region of interest" description="Disordered" evidence="2">
    <location>
        <begin position="731"/>
        <end position="799"/>
    </location>
</feature>
<name>A0AAV9NFS3_9EURO</name>
<evidence type="ECO:0000313" key="3">
    <source>
        <dbReference type="EMBL" id="KAK5056700.1"/>
    </source>
</evidence>
<evidence type="ECO:0000256" key="2">
    <source>
        <dbReference type="SAM" id="MobiDB-lite"/>
    </source>
</evidence>
<keyword evidence="4" id="KW-1185">Reference proteome</keyword>
<feature type="compositionally biased region" description="Polar residues" evidence="2">
    <location>
        <begin position="153"/>
        <end position="177"/>
    </location>
</feature>
<dbReference type="GeneID" id="89980379"/>
<feature type="region of interest" description="Disordered" evidence="2">
    <location>
        <begin position="475"/>
        <end position="528"/>
    </location>
</feature>
<gene>
    <name evidence="3" type="ORF">LTR84_012232</name>
</gene>
<keyword evidence="1" id="KW-0175">Coiled coil</keyword>
<comment type="caution">
    <text evidence="3">The sequence shown here is derived from an EMBL/GenBank/DDBJ whole genome shotgun (WGS) entry which is preliminary data.</text>
</comment>
<feature type="compositionally biased region" description="Polar residues" evidence="2">
    <location>
        <begin position="486"/>
        <end position="503"/>
    </location>
</feature>
<evidence type="ECO:0000313" key="4">
    <source>
        <dbReference type="Proteomes" id="UP001358417"/>
    </source>
</evidence>
<reference evidence="3 4" key="1">
    <citation type="submission" date="2023-08" db="EMBL/GenBank/DDBJ databases">
        <title>Black Yeasts Isolated from many extreme environments.</title>
        <authorList>
            <person name="Coleine C."/>
            <person name="Stajich J.E."/>
            <person name="Selbmann L."/>
        </authorList>
    </citation>
    <scope>NUCLEOTIDE SEQUENCE [LARGE SCALE GENOMIC DNA]</scope>
    <source>
        <strain evidence="3 4">CCFEE 5792</strain>
    </source>
</reference>
<dbReference type="RefSeq" id="XP_064708416.1">
    <property type="nucleotide sequence ID" value="XM_064855756.1"/>
</dbReference>
<organism evidence="3 4">
    <name type="scientific">Exophiala bonariae</name>
    <dbReference type="NCBI Taxonomy" id="1690606"/>
    <lineage>
        <taxon>Eukaryota</taxon>
        <taxon>Fungi</taxon>
        <taxon>Dikarya</taxon>
        <taxon>Ascomycota</taxon>
        <taxon>Pezizomycotina</taxon>
        <taxon>Eurotiomycetes</taxon>
        <taxon>Chaetothyriomycetidae</taxon>
        <taxon>Chaetothyriales</taxon>
        <taxon>Herpotrichiellaceae</taxon>
        <taxon>Exophiala</taxon>
    </lineage>
</organism>
<feature type="region of interest" description="Disordered" evidence="2">
    <location>
        <begin position="331"/>
        <end position="360"/>
    </location>
</feature>
<evidence type="ECO:0008006" key="5">
    <source>
        <dbReference type="Google" id="ProtNLM"/>
    </source>
</evidence>
<feature type="region of interest" description="Disordered" evidence="2">
    <location>
        <begin position="686"/>
        <end position="710"/>
    </location>
</feature>